<dbReference type="EMBL" id="MU825396">
    <property type="protein sequence ID" value="KAJ7394597.1"/>
    <property type="molecule type" value="Genomic_DNA"/>
</dbReference>
<reference evidence="2" key="1">
    <citation type="submission" date="2023-01" db="EMBL/GenBank/DDBJ databases">
        <title>Genome assembly of the deep-sea coral Lophelia pertusa.</title>
        <authorList>
            <person name="Herrera S."/>
            <person name="Cordes E."/>
        </authorList>
    </citation>
    <scope>NUCLEOTIDE SEQUENCE</scope>
    <source>
        <strain evidence="2">USNM1676648</strain>
        <tissue evidence="2">Polyp</tissue>
    </source>
</reference>
<organism evidence="2 3">
    <name type="scientific">Desmophyllum pertusum</name>
    <dbReference type="NCBI Taxonomy" id="174260"/>
    <lineage>
        <taxon>Eukaryota</taxon>
        <taxon>Metazoa</taxon>
        <taxon>Cnidaria</taxon>
        <taxon>Anthozoa</taxon>
        <taxon>Hexacorallia</taxon>
        <taxon>Scleractinia</taxon>
        <taxon>Caryophylliina</taxon>
        <taxon>Caryophylliidae</taxon>
        <taxon>Desmophyllum</taxon>
    </lineage>
</organism>
<keyword evidence="3" id="KW-1185">Reference proteome</keyword>
<protein>
    <submittedName>
        <fullName evidence="2">Uncharacterized protein</fullName>
    </submittedName>
</protein>
<comment type="caution">
    <text evidence="2">The sequence shown here is derived from an EMBL/GenBank/DDBJ whole genome shotgun (WGS) entry which is preliminary data.</text>
</comment>
<proteinExistence type="predicted"/>
<name>A0A9X0A766_9CNID</name>
<evidence type="ECO:0000313" key="3">
    <source>
        <dbReference type="Proteomes" id="UP001163046"/>
    </source>
</evidence>
<evidence type="ECO:0000313" key="2">
    <source>
        <dbReference type="EMBL" id="KAJ7394597.1"/>
    </source>
</evidence>
<sequence length="107" mass="12024">MDSEGPEENLAVFFTEKIDETIQNETFKDQSDTILQEEAEKSFQKVEVNITPKVLNSLKRSLCTVAAKEEESGEKKDASPRGNYQRKRAGSKNDAVVKEISANNKED</sequence>
<dbReference type="AlphaFoldDB" id="A0A9X0A766"/>
<evidence type="ECO:0000256" key="1">
    <source>
        <dbReference type="SAM" id="MobiDB-lite"/>
    </source>
</evidence>
<accession>A0A9X0A766</accession>
<gene>
    <name evidence="2" type="ORF">OS493_000415</name>
</gene>
<dbReference type="Proteomes" id="UP001163046">
    <property type="component" value="Unassembled WGS sequence"/>
</dbReference>
<feature type="region of interest" description="Disordered" evidence="1">
    <location>
        <begin position="66"/>
        <end position="107"/>
    </location>
</feature>
<feature type="compositionally biased region" description="Basic and acidic residues" evidence="1">
    <location>
        <begin position="67"/>
        <end position="79"/>
    </location>
</feature>